<feature type="compositionally biased region" description="Low complexity" evidence="6">
    <location>
        <begin position="110"/>
        <end position="129"/>
    </location>
</feature>
<evidence type="ECO:0000256" key="6">
    <source>
        <dbReference type="SAM" id="MobiDB-lite"/>
    </source>
</evidence>
<proteinExistence type="predicted"/>
<dbReference type="Gene3D" id="4.10.240.10">
    <property type="entry name" value="Zn(2)-C6 fungal-type DNA-binding domain"/>
    <property type="match status" value="1"/>
</dbReference>
<protein>
    <recommendedName>
        <fullName evidence="7">Zn(2)-C6 fungal-type domain-containing protein</fullName>
    </recommendedName>
</protein>
<evidence type="ECO:0000256" key="3">
    <source>
        <dbReference type="ARBA" id="ARBA00023015"/>
    </source>
</evidence>
<dbReference type="GO" id="GO:0000981">
    <property type="term" value="F:DNA-binding transcription factor activity, RNA polymerase II-specific"/>
    <property type="evidence" value="ECO:0007669"/>
    <property type="project" value="InterPro"/>
</dbReference>
<evidence type="ECO:0000256" key="4">
    <source>
        <dbReference type="ARBA" id="ARBA00023163"/>
    </source>
</evidence>
<keyword evidence="1" id="KW-0479">Metal-binding</keyword>
<feature type="compositionally biased region" description="Low complexity" evidence="6">
    <location>
        <begin position="494"/>
        <end position="515"/>
    </location>
</feature>
<keyword evidence="4" id="KW-0804">Transcription</keyword>
<dbReference type="PROSITE" id="PS50048">
    <property type="entry name" value="ZN2_CY6_FUNGAL_2"/>
    <property type="match status" value="1"/>
</dbReference>
<dbReference type="AlphaFoldDB" id="A0AAF0Y5R4"/>
<feature type="compositionally biased region" description="Gly residues" evidence="6">
    <location>
        <begin position="43"/>
        <end position="54"/>
    </location>
</feature>
<dbReference type="EMBL" id="CP086714">
    <property type="protein sequence ID" value="WOO78181.1"/>
    <property type="molecule type" value="Genomic_DNA"/>
</dbReference>
<accession>A0AAF0Y5R4</accession>
<feature type="region of interest" description="Disordered" evidence="6">
    <location>
        <begin position="43"/>
        <end position="144"/>
    </location>
</feature>
<feature type="domain" description="Zn(2)-C6 fungal-type" evidence="7">
    <location>
        <begin position="422"/>
        <end position="453"/>
    </location>
</feature>
<keyword evidence="5" id="KW-0539">Nucleus</keyword>
<dbReference type="InterPro" id="IPR001138">
    <property type="entry name" value="Zn2Cys6_DnaBD"/>
</dbReference>
<dbReference type="InterPro" id="IPR038422">
    <property type="entry name" value="Cut8/Sts1_sf"/>
</dbReference>
<gene>
    <name evidence="8" type="ORF">LOC62_01G001730</name>
</gene>
<dbReference type="GO" id="GO:0008270">
    <property type="term" value="F:zinc ion binding"/>
    <property type="evidence" value="ECO:0007669"/>
    <property type="project" value="InterPro"/>
</dbReference>
<evidence type="ECO:0000256" key="1">
    <source>
        <dbReference type="ARBA" id="ARBA00022723"/>
    </source>
</evidence>
<feature type="region of interest" description="Disordered" evidence="6">
    <location>
        <begin position="467"/>
        <end position="541"/>
    </location>
</feature>
<dbReference type="GeneID" id="87804985"/>
<dbReference type="SUPFAM" id="SSF57701">
    <property type="entry name" value="Zn2/Cys6 DNA-binding domain"/>
    <property type="match status" value="1"/>
</dbReference>
<keyword evidence="9" id="KW-1185">Reference proteome</keyword>
<dbReference type="RefSeq" id="XP_062624213.1">
    <property type="nucleotide sequence ID" value="XM_062768229.1"/>
</dbReference>
<reference evidence="8" key="1">
    <citation type="submission" date="2023-10" db="EMBL/GenBank/DDBJ databases">
        <authorList>
            <person name="Noh H."/>
        </authorList>
    </citation>
    <scope>NUCLEOTIDE SEQUENCE</scope>
    <source>
        <strain evidence="8">DUCC4014</strain>
    </source>
</reference>
<dbReference type="Proteomes" id="UP000827549">
    <property type="component" value="Chromosome 1"/>
</dbReference>
<evidence type="ECO:0000259" key="7">
    <source>
        <dbReference type="PROSITE" id="PS50048"/>
    </source>
</evidence>
<feature type="region of interest" description="Disordered" evidence="6">
    <location>
        <begin position="567"/>
        <end position="605"/>
    </location>
</feature>
<feature type="compositionally biased region" description="Basic residues" evidence="6">
    <location>
        <begin position="91"/>
        <end position="109"/>
    </location>
</feature>
<keyword evidence="3" id="KW-0805">Transcription regulation</keyword>
<dbReference type="InterPro" id="IPR036864">
    <property type="entry name" value="Zn2-C6_fun-type_DNA-bd_sf"/>
</dbReference>
<evidence type="ECO:0000256" key="2">
    <source>
        <dbReference type="ARBA" id="ARBA00022833"/>
    </source>
</evidence>
<sequence length="1075" mass="115467">MAHPLTQHPPNMIGFGAPATMSPLGFGFGQPAHLVAARSPGFGGASASGSGFGSPGPSSSGSPLKPFPVNTRLVPARISGSASAPPSPSPHQHHQHHHHHSTAQKRTRRTSSLSPSPSSSPSPLGSPRLTLRRRHVDDDDEIEDRSERRLAKVKRIRKEAQETVQEDRPDVGLLLASMPPTSHLPILLELLQENPALAPRVLRSMPTPPLSNVLETLERIVAKIGKAAGSWEQQSGYVATRRWNRVDEHVQAWTKSASTYLKFFTTSNSTSTPTEPQTIYHLLHALTTTIVQILAIVPAGPPPNAKEFLDLANSVLSAWSDWVSALSDEVNQRGGMFPQSTVQNWADGINALAAETLSTPAAAAPVFSSWSTPMSLPSAPVEPNPYIEGFRIALQPLRERFVNELVFKAVPPAAKRQKLFRACAACVSSKTRCEDVTPDGCSLCRRRGKPCSLSGVAAAVVEQAAVGMSSSHTHTTHSQLPSPSSAPHPVQHRSSSSSVSWASPSAAAGPSSRPAAVPPPVATSPLHAHAHPSPSEVDELRGRVADAERRVARTEAALAELEARVKAGGTGSTSSNYGGANGGAPSDDAYRRPPPNGRLGDEPFVDLPREGPFRLATSSLLIPLDETIFSVSATRAYPNPVDRGVISPSTVELAWHGFKAKISALLPLPPFLAVSTPVPAHGFVVTAALHHVPSAHSPGLAGLTAECLLMAMSGNASVDVVLALLILSLAPERPDDEEKHDSKRTRAPRPPSPYRLISLAYSMGQNLGLESVAEAALRRGADLNHETWNETLWRLQLWAAVVNRFALLSLMYGQTIPPALVAPRLPPLARDSVEACNRHLRAEARVVEIFRPVAVLLCSLEHRDDEYPLPLINDLFDRSRGSFDQADAFIRNGQPPSLCNDAKCIEFALCLRMGSLTFWIPSPLRDAREAVLRCLNGFGQTMRSMLDVMLGPGGLEPTHLPAYAVHLLSTAQLCFRRAVRYVLTQYPQANPPLIEVSRLDEAEQTLRTLGASPRFLFTHAKPMGNLNPAPADAVANGGDPSGAPGTALFDFDIMNWDLSFLYPDLSAAATFPIQM</sequence>
<dbReference type="CDD" id="cd00067">
    <property type="entry name" value="GAL4"/>
    <property type="match status" value="1"/>
</dbReference>
<dbReference type="PANTHER" id="PTHR47660">
    <property type="entry name" value="TRANSCRIPTION FACTOR WITH C2H2 AND ZN(2)-CYS(6) DNA BINDING DOMAIN (EUROFUNG)-RELATED-RELATED"/>
    <property type="match status" value="1"/>
</dbReference>
<dbReference type="Gene3D" id="1.20.58.1590">
    <property type="entry name" value="Tethering factor for nuclear proteasome Cut8/Sts1"/>
    <property type="match status" value="1"/>
</dbReference>
<name>A0AAF0Y5R4_9TREE</name>
<keyword evidence="2" id="KW-0862">Zinc</keyword>
<dbReference type="CDD" id="cd12148">
    <property type="entry name" value="fungal_TF_MHR"/>
    <property type="match status" value="1"/>
</dbReference>
<evidence type="ECO:0000313" key="9">
    <source>
        <dbReference type="Proteomes" id="UP000827549"/>
    </source>
</evidence>
<evidence type="ECO:0000313" key="8">
    <source>
        <dbReference type="EMBL" id="WOO78181.1"/>
    </source>
</evidence>
<feature type="compositionally biased region" description="Low complexity" evidence="6">
    <location>
        <begin position="467"/>
        <end position="485"/>
    </location>
</feature>
<evidence type="ECO:0000256" key="5">
    <source>
        <dbReference type="ARBA" id="ARBA00023242"/>
    </source>
</evidence>
<organism evidence="8 9">
    <name type="scientific">Vanrija pseudolonga</name>
    <dbReference type="NCBI Taxonomy" id="143232"/>
    <lineage>
        <taxon>Eukaryota</taxon>
        <taxon>Fungi</taxon>
        <taxon>Dikarya</taxon>
        <taxon>Basidiomycota</taxon>
        <taxon>Agaricomycotina</taxon>
        <taxon>Tremellomycetes</taxon>
        <taxon>Trichosporonales</taxon>
        <taxon>Trichosporonaceae</taxon>
        <taxon>Vanrija</taxon>
    </lineage>
</organism>